<reference evidence="3 4" key="1">
    <citation type="submission" date="2021-01" db="EMBL/GenBank/DDBJ databases">
        <title>Genomic Encyclopedia of Type Strains, Phase IV (KMG-IV): sequencing the most valuable type-strain genomes for metagenomic binning, comparative biology and taxonomic classification.</title>
        <authorList>
            <person name="Goeker M."/>
        </authorList>
    </citation>
    <scope>NUCLEOTIDE SEQUENCE [LARGE SCALE GENOMIC DNA]</scope>
    <source>
        <strain evidence="3 4">DSM 27382</strain>
    </source>
</reference>
<feature type="domain" description="KAP NTPase" evidence="2">
    <location>
        <begin position="113"/>
        <end position="171"/>
    </location>
</feature>
<keyword evidence="1" id="KW-0812">Transmembrane</keyword>
<protein>
    <recommendedName>
        <fullName evidence="2">KAP NTPase domain-containing protein</fullName>
    </recommendedName>
</protein>
<keyword evidence="1" id="KW-0472">Membrane</keyword>
<evidence type="ECO:0000313" key="3">
    <source>
        <dbReference type="EMBL" id="MBM7643759.1"/>
    </source>
</evidence>
<evidence type="ECO:0000313" key="4">
    <source>
        <dbReference type="Proteomes" id="UP000697472"/>
    </source>
</evidence>
<dbReference type="SUPFAM" id="SSF52540">
    <property type="entry name" value="P-loop containing nucleoside triphosphate hydrolases"/>
    <property type="match status" value="1"/>
</dbReference>
<proteinExistence type="predicted"/>
<accession>A0ABS2PWB8</accession>
<dbReference type="Pfam" id="PF07693">
    <property type="entry name" value="KAP_NTPase"/>
    <property type="match status" value="1"/>
</dbReference>
<dbReference type="EMBL" id="JAFBEH010000075">
    <property type="protein sequence ID" value="MBM7643759.1"/>
    <property type="molecule type" value="Genomic_DNA"/>
</dbReference>
<dbReference type="Gene3D" id="3.40.50.300">
    <property type="entry name" value="P-loop containing nucleotide triphosphate hydrolases"/>
    <property type="match status" value="1"/>
</dbReference>
<name>A0ABS2PWB8_9STRE</name>
<feature type="transmembrane region" description="Helical" evidence="1">
    <location>
        <begin position="49"/>
        <end position="68"/>
    </location>
</feature>
<organism evidence="3 4">
    <name type="scientific">Streptococcus loxodontisalivarius</name>
    <dbReference type="NCBI Taxonomy" id="1349415"/>
    <lineage>
        <taxon>Bacteria</taxon>
        <taxon>Bacillati</taxon>
        <taxon>Bacillota</taxon>
        <taxon>Bacilli</taxon>
        <taxon>Lactobacillales</taxon>
        <taxon>Streptococcaceae</taxon>
        <taxon>Streptococcus</taxon>
    </lineage>
</organism>
<gene>
    <name evidence="3" type="ORF">JOC28_002070</name>
</gene>
<comment type="caution">
    <text evidence="3">The sequence shown here is derived from an EMBL/GenBank/DDBJ whole genome shotgun (WGS) entry which is preliminary data.</text>
</comment>
<evidence type="ECO:0000259" key="2">
    <source>
        <dbReference type="Pfam" id="PF07693"/>
    </source>
</evidence>
<sequence>MKSFLKENWNNILIVSWTLFFINKTIHLSSMLLYSIGVSWNITVFYYKLVFYLLSILTVGTILIKCCLSKKEKEKKFELLDREKYGEYDNKDYHIKLKEFLNDEGDSNKYSDSQKNVFWLDGPWGVGKTRFIDTFFSYGNNKTNHLYKISCFGLKTRENLESELKKTIEEKTIMSILKKIPLIGDIFSVVSEISGINYIKSGSIIIFDDIERTAYYDENSSSSLEEFNAIFSFIDYISSKFTIKVVVLYNSELTPKDEFLWSKFKVNKYKMDITLDKLQSVFEKNFSEKKDTDSYSFLYYYYKFLIVSDCKVNFREIHSKFDVLDSAQDKKQISDGVVSILNELLIDSIGLRYSINNSYYYTDYAFFNSRVDFHSIIDPNSVENSEDFMNIFEVLRNWEINDTKVFKKMKLDFKDYSNRIVYDDLLLDDLPPEDFESQFKLSDFIFIGFEFLLSYFSFLKNWAKAVKATRAIPIRTPFPRLLR</sequence>
<keyword evidence="4" id="KW-1185">Reference proteome</keyword>
<dbReference type="InterPro" id="IPR011646">
    <property type="entry name" value="KAP_P-loop"/>
</dbReference>
<dbReference type="Proteomes" id="UP000697472">
    <property type="component" value="Unassembled WGS sequence"/>
</dbReference>
<evidence type="ECO:0000256" key="1">
    <source>
        <dbReference type="SAM" id="Phobius"/>
    </source>
</evidence>
<dbReference type="InterPro" id="IPR027417">
    <property type="entry name" value="P-loop_NTPase"/>
</dbReference>
<feature type="transmembrane region" description="Helical" evidence="1">
    <location>
        <begin position="12"/>
        <end position="37"/>
    </location>
</feature>
<keyword evidence="1" id="KW-1133">Transmembrane helix</keyword>
<dbReference type="RefSeq" id="WP_205010593.1">
    <property type="nucleotide sequence ID" value="NZ_JAFBEH010000075.1"/>
</dbReference>